<dbReference type="RefSeq" id="XP_035667934.1">
    <property type="nucleotide sequence ID" value="XM_035812041.1"/>
</dbReference>
<evidence type="ECO:0000313" key="6">
    <source>
        <dbReference type="Proteomes" id="UP000001554"/>
    </source>
</evidence>
<dbReference type="Gene3D" id="2.120.10.80">
    <property type="entry name" value="Kelch-type beta propeller"/>
    <property type="match status" value="1"/>
</dbReference>
<reference evidence="5" key="1">
    <citation type="journal article" date="2008" name="Nature">
        <title>The amphioxus genome and the evolution of the chordate karyotype.</title>
        <authorList>
            <consortium name="US DOE Joint Genome Institute (JGI-PGF)"/>
            <person name="Putnam N.H."/>
            <person name="Butts T."/>
            <person name="Ferrier D.E.K."/>
            <person name="Furlong R.F."/>
            <person name="Hellsten U."/>
            <person name="Kawashima T."/>
            <person name="Robinson-Rechavi M."/>
            <person name="Shoguchi E."/>
            <person name="Terry A."/>
            <person name="Yu J.-K."/>
            <person name="Benito-Gutierrez E.L."/>
            <person name="Dubchak I."/>
            <person name="Garcia-Fernandez J."/>
            <person name="Gibson-Brown J.J."/>
            <person name="Grigoriev I.V."/>
            <person name="Horton A.C."/>
            <person name="de Jong P.J."/>
            <person name="Jurka J."/>
            <person name="Kapitonov V.V."/>
            <person name="Kohara Y."/>
            <person name="Kuroki Y."/>
            <person name="Lindquist E."/>
            <person name="Lucas S."/>
            <person name="Osoegawa K."/>
            <person name="Pennacchio L.A."/>
            <person name="Salamov A.A."/>
            <person name="Satou Y."/>
            <person name="Sauka-Spengler T."/>
            <person name="Schmutz J."/>
            <person name="Shin-I T."/>
            <person name="Toyoda A."/>
            <person name="Bronner-Fraser M."/>
            <person name="Fujiyama A."/>
            <person name="Holland L.Z."/>
            <person name="Holland P.W.H."/>
            <person name="Satoh N."/>
            <person name="Rokhsar D.S."/>
        </authorList>
    </citation>
    <scope>NUCLEOTIDE SEQUENCE [LARGE SCALE GENOMIC DNA]</scope>
    <source>
        <strain evidence="5">S238N-H82</strain>
        <tissue evidence="5">Testes</tissue>
    </source>
</reference>
<evidence type="ECO:0000256" key="2">
    <source>
        <dbReference type="ARBA" id="ARBA00022737"/>
    </source>
</evidence>
<dbReference type="GO" id="GO:0043161">
    <property type="term" value="P:proteasome-mediated ubiquitin-dependent protein catabolic process"/>
    <property type="evidence" value="ECO:0000318"/>
    <property type="project" value="GO_Central"/>
</dbReference>
<dbReference type="Gene3D" id="1.25.40.420">
    <property type="match status" value="1"/>
</dbReference>
<evidence type="ECO:0000256" key="3">
    <source>
        <dbReference type="SAM" id="MobiDB-lite"/>
    </source>
</evidence>
<dbReference type="SMART" id="SM00225">
    <property type="entry name" value="BTB"/>
    <property type="match status" value="1"/>
</dbReference>
<dbReference type="Proteomes" id="UP000001554">
    <property type="component" value="Chromosome 2"/>
</dbReference>
<evidence type="ECO:0000313" key="7">
    <source>
        <dbReference type="RefSeq" id="XP_035667934.1"/>
    </source>
</evidence>
<reference evidence="6" key="2">
    <citation type="journal article" date="2020" name="Nat. Ecol. Evol.">
        <title>Deeply conserved synteny resolves early events in vertebrate evolution.</title>
        <authorList>
            <person name="Simakov O."/>
            <person name="Marletaz F."/>
            <person name="Yue J.X."/>
            <person name="O'Connell B."/>
            <person name="Jenkins J."/>
            <person name="Brandt A."/>
            <person name="Calef R."/>
            <person name="Tung C.H."/>
            <person name="Huang T.K."/>
            <person name="Schmutz J."/>
            <person name="Satoh N."/>
            <person name="Yu J.K."/>
            <person name="Putnam N.H."/>
            <person name="Green R.E."/>
            <person name="Rokhsar D.S."/>
        </authorList>
    </citation>
    <scope>NUCLEOTIDE SEQUENCE [LARGE SCALE GENOMIC DNA]</scope>
    <source>
        <strain evidence="6">S238N-H82</strain>
    </source>
</reference>
<dbReference type="STRING" id="7739.C3Z692"/>
<dbReference type="SUPFAM" id="SSF54695">
    <property type="entry name" value="POZ domain"/>
    <property type="match status" value="1"/>
</dbReference>
<evidence type="ECO:0000256" key="1">
    <source>
        <dbReference type="ARBA" id="ARBA00022441"/>
    </source>
</evidence>
<dbReference type="SUPFAM" id="SSF117281">
    <property type="entry name" value="Kelch motif"/>
    <property type="match status" value="1"/>
</dbReference>
<feature type="region of interest" description="Disordered" evidence="3">
    <location>
        <begin position="563"/>
        <end position="597"/>
    </location>
</feature>
<proteinExistence type="predicted"/>
<dbReference type="InterPro" id="IPR011705">
    <property type="entry name" value="BACK"/>
</dbReference>
<dbReference type="GO" id="GO:0031463">
    <property type="term" value="C:Cul3-RING ubiquitin ligase complex"/>
    <property type="evidence" value="ECO:0000318"/>
    <property type="project" value="GO_Central"/>
</dbReference>
<dbReference type="PANTHER" id="PTHR24412">
    <property type="entry name" value="KELCH PROTEIN"/>
    <property type="match status" value="1"/>
</dbReference>
<accession>C3Z692</accession>
<dbReference type="Gene3D" id="3.30.710.10">
    <property type="entry name" value="Potassium Channel Kv1.1, Chain A"/>
    <property type="match status" value="1"/>
</dbReference>
<dbReference type="GO" id="GO:0005737">
    <property type="term" value="C:cytoplasm"/>
    <property type="evidence" value="ECO:0000318"/>
    <property type="project" value="GO_Central"/>
</dbReference>
<dbReference type="eggNOG" id="KOG4441">
    <property type="taxonomic scope" value="Eukaryota"/>
</dbReference>
<keyword evidence="2" id="KW-0677">Repeat</keyword>
<dbReference type="InterPro" id="IPR006652">
    <property type="entry name" value="Kelch_1"/>
</dbReference>
<name>C3Z692_BRAFL</name>
<dbReference type="InterPro" id="IPR015915">
    <property type="entry name" value="Kelch-typ_b-propeller"/>
</dbReference>
<keyword evidence="6" id="KW-1185">Reference proteome</keyword>
<dbReference type="InterPro" id="IPR011333">
    <property type="entry name" value="SKP1/BTB/POZ_sf"/>
</dbReference>
<protein>
    <submittedName>
        <fullName evidence="7">Kelch repeat and BTB domain-containing protein 8-like</fullName>
    </submittedName>
</protein>
<dbReference type="GO" id="GO:1990756">
    <property type="term" value="F:ubiquitin-like ligase-substrate adaptor activity"/>
    <property type="evidence" value="ECO:0000318"/>
    <property type="project" value="GO_Central"/>
</dbReference>
<evidence type="ECO:0000313" key="5">
    <source>
        <dbReference type="EMBL" id="EEN51927.1"/>
    </source>
</evidence>
<dbReference type="PANTHER" id="PTHR24412:SF499">
    <property type="entry name" value="KELCH REPEAT AND BTB DOMAIN-CONTAINING PROTEIN 8-LIKE ISOFORM X1"/>
    <property type="match status" value="1"/>
</dbReference>
<dbReference type="OMA" id="WQKSEST"/>
<dbReference type="Pfam" id="PF01344">
    <property type="entry name" value="Kelch_1"/>
    <property type="match status" value="1"/>
</dbReference>
<gene>
    <name evidence="7" type="primary">LOC118410359</name>
    <name evidence="5" type="ORF">BRAFLDRAFT_98555</name>
</gene>
<dbReference type="SMART" id="SM00875">
    <property type="entry name" value="BACK"/>
    <property type="match status" value="1"/>
</dbReference>
<keyword evidence="1" id="KW-0880">Kelch repeat</keyword>
<feature type="domain" description="BTB" evidence="4">
    <location>
        <begin position="26"/>
        <end position="93"/>
    </location>
</feature>
<dbReference type="OrthoDB" id="45365at2759"/>
<dbReference type="GeneID" id="118410359"/>
<dbReference type="KEGG" id="bfo:118410359"/>
<sequence length="597" mass="67686">MNERNFNHPTQVLRELNAMRDRAELTDVVLEVEGRSFPCHRAVLASCSPYFRGMFSSGYVEAKQERITIKEVSKVAMATILDYAYTGCLQTEPDQVQAVMSAARLLQVEFVGRNAALYMKFHLDMSNCADVLMYADMLGDSDLVKASEDFIASSFHQVVLQPSFLQLSLPLLQSLLDREDLMTSSEDNIVQAALRWVGFNQEERLQHLPALCRCFRHSAISSELLAELESKCPSTDDKLIYSKSTTQRLGQVQTEMQIFFREGFSKYQSQQVAPCYDPSEGGLYELHMPDNLANFSVTATPNDELYLAGGINSLSDRRQKALYQYNHLLNTWEPKCDMGSPRVRCGLVYLKGYIYAIGGDDTKKTAERYDPSCDEWTPIPAMPQSMSSELCAVTLDDSVYVISKEGCYCFSTTENRWSKMADMHKPQTCPQAVTYQGRIYSVDCNKEKDWTWVEMYNPANCVWERSGHRTFNKVNLLKHEETIYLLSVIKNNDFWGQNGESAFKICIYQYQPESGFWVGLKDKGRLVPPIADWMGSRRGTVIACLSARMVPLFLGEQIHDQELLSDDEDTSGSGISDQEDSDEDSSARESGSDYYDI</sequence>
<organism>
    <name type="scientific">Branchiostoma floridae</name>
    <name type="common">Florida lancelet</name>
    <name type="synonym">Amphioxus</name>
    <dbReference type="NCBI Taxonomy" id="7739"/>
    <lineage>
        <taxon>Eukaryota</taxon>
        <taxon>Metazoa</taxon>
        <taxon>Chordata</taxon>
        <taxon>Cephalochordata</taxon>
        <taxon>Leptocardii</taxon>
        <taxon>Amphioxiformes</taxon>
        <taxon>Branchiostomatidae</taxon>
        <taxon>Branchiostoma</taxon>
    </lineage>
</organism>
<dbReference type="PROSITE" id="PS50097">
    <property type="entry name" value="BTB"/>
    <property type="match status" value="1"/>
</dbReference>
<dbReference type="Pfam" id="PF07707">
    <property type="entry name" value="BACK"/>
    <property type="match status" value="1"/>
</dbReference>
<dbReference type="AlphaFoldDB" id="C3Z692"/>
<evidence type="ECO:0000259" key="4">
    <source>
        <dbReference type="PROSITE" id="PS50097"/>
    </source>
</evidence>
<dbReference type="InterPro" id="IPR000210">
    <property type="entry name" value="BTB/POZ_dom"/>
</dbReference>
<dbReference type="InParanoid" id="C3Z692"/>
<dbReference type="EMBL" id="GG666585">
    <property type="protein sequence ID" value="EEN51927.1"/>
    <property type="molecule type" value="Genomic_DNA"/>
</dbReference>
<reference evidence="7" key="3">
    <citation type="submission" date="2025-04" db="UniProtKB">
        <authorList>
            <consortium name="RefSeq"/>
        </authorList>
    </citation>
    <scope>IDENTIFICATION</scope>
    <source>
        <strain evidence="7">S238N-H82</strain>
        <tissue evidence="7">Testes</tissue>
    </source>
</reference>
<dbReference type="Pfam" id="PF00651">
    <property type="entry name" value="BTB"/>
    <property type="match status" value="1"/>
</dbReference>
<dbReference type="SMART" id="SM00612">
    <property type="entry name" value="Kelch"/>
    <property type="match status" value="2"/>
</dbReference>